<dbReference type="PANTHER" id="PTHR12992:SF11">
    <property type="entry name" value="MITOCHONDRIAL COENZYME A DIPHOSPHATASE NUDT8"/>
    <property type="match status" value="1"/>
</dbReference>
<keyword evidence="5" id="KW-0378">Hydrolase</keyword>
<dbReference type="InterPro" id="IPR045121">
    <property type="entry name" value="CoAse"/>
</dbReference>
<name>A0ABU2AY88_9MICC</name>
<dbReference type="PANTHER" id="PTHR12992">
    <property type="entry name" value="NUDIX HYDROLASE"/>
    <property type="match status" value="1"/>
</dbReference>
<dbReference type="InterPro" id="IPR000059">
    <property type="entry name" value="NUDIX_hydrolase_NudL_CS"/>
</dbReference>
<evidence type="ECO:0000313" key="9">
    <source>
        <dbReference type="EMBL" id="MDR7346305.1"/>
    </source>
</evidence>
<comment type="caution">
    <text evidence="9">The sequence shown here is derived from an EMBL/GenBank/DDBJ whole genome shotgun (WGS) entry which is preliminary data.</text>
</comment>
<evidence type="ECO:0000256" key="4">
    <source>
        <dbReference type="ARBA" id="ARBA00022723"/>
    </source>
</evidence>
<reference evidence="9 10" key="1">
    <citation type="submission" date="2023-07" db="EMBL/GenBank/DDBJ databases">
        <title>Sequencing the genomes of 1000 actinobacteria strains.</title>
        <authorList>
            <person name="Klenk H.-P."/>
        </authorList>
    </citation>
    <scope>NUCLEOTIDE SEQUENCE [LARGE SCALE GENOMIC DNA]</scope>
    <source>
        <strain evidence="9 10">DSM 22966</strain>
    </source>
</reference>
<accession>A0ABU2AY88</accession>
<evidence type="ECO:0000256" key="1">
    <source>
        <dbReference type="ARBA" id="ARBA00001936"/>
    </source>
</evidence>
<dbReference type="InterPro" id="IPR015797">
    <property type="entry name" value="NUDIX_hydrolase-like_dom_sf"/>
</dbReference>
<dbReference type="PROSITE" id="PS51462">
    <property type="entry name" value="NUDIX"/>
    <property type="match status" value="1"/>
</dbReference>
<keyword evidence="7" id="KW-0464">Manganese</keyword>
<dbReference type="Gene3D" id="3.90.79.10">
    <property type="entry name" value="Nucleoside Triphosphate Pyrophosphohydrolase"/>
    <property type="match status" value="1"/>
</dbReference>
<protein>
    <submittedName>
        <fullName evidence="9">8-oxo-dGTP pyrophosphatase MutT (NUDIX family)</fullName>
    </submittedName>
</protein>
<dbReference type="Proteomes" id="UP001183794">
    <property type="component" value="Unassembled WGS sequence"/>
</dbReference>
<dbReference type="CDD" id="cd03426">
    <property type="entry name" value="NUDIX_CoAse_Nudt7"/>
    <property type="match status" value="1"/>
</dbReference>
<comment type="cofactor">
    <cofactor evidence="2">
        <name>Mg(2+)</name>
        <dbReference type="ChEBI" id="CHEBI:18420"/>
    </cofactor>
</comment>
<comment type="similarity">
    <text evidence="3">Belongs to the Nudix hydrolase family. PCD1 subfamily.</text>
</comment>
<keyword evidence="10" id="KW-1185">Reference proteome</keyword>
<evidence type="ECO:0000256" key="2">
    <source>
        <dbReference type="ARBA" id="ARBA00001946"/>
    </source>
</evidence>
<evidence type="ECO:0000256" key="7">
    <source>
        <dbReference type="ARBA" id="ARBA00023211"/>
    </source>
</evidence>
<sequence>MQLEGALADLLALVHTHGTVHPEIANRVTVSPASALPHYDQTWWSYKVRPLENPRDASVLLLFGSMDDRPATFQRTIVPKELDVLLTQRSMVLRNHPGQVSFPGGGLEAQDADAVACAIRETHEETGVDPTGIIPVGHLPALPLSVSNFRVTPVVGWWQRPNEMITTTEATRVFRVPVGDLVDPNLRVTAVAFDKSAKHRFGTPAFTVGGTLVWGFTAMVLDRVLQLLGWAEPWDPRYKIDITGWDATKPVPPAYFDPDHTEIDLSGQR</sequence>
<keyword evidence="4" id="KW-0479">Metal-binding</keyword>
<dbReference type="Pfam" id="PF00293">
    <property type="entry name" value="NUDIX"/>
    <property type="match status" value="1"/>
</dbReference>
<dbReference type="PROSITE" id="PS01293">
    <property type="entry name" value="NUDIX_COA"/>
    <property type="match status" value="1"/>
</dbReference>
<gene>
    <name evidence="9" type="ORF">J2S62_000562</name>
</gene>
<keyword evidence="6" id="KW-0460">Magnesium</keyword>
<comment type="cofactor">
    <cofactor evidence="1">
        <name>Mn(2+)</name>
        <dbReference type="ChEBI" id="CHEBI:29035"/>
    </cofactor>
</comment>
<dbReference type="EMBL" id="JAVDYJ010000001">
    <property type="protein sequence ID" value="MDR7346305.1"/>
    <property type="molecule type" value="Genomic_DNA"/>
</dbReference>
<evidence type="ECO:0000313" key="10">
    <source>
        <dbReference type="Proteomes" id="UP001183794"/>
    </source>
</evidence>
<feature type="domain" description="Nudix hydrolase" evidence="8">
    <location>
        <begin position="67"/>
        <end position="199"/>
    </location>
</feature>
<organism evidence="9 10">
    <name type="scientific">Enteractinococcus fodinae</name>
    <dbReference type="NCBI Taxonomy" id="684663"/>
    <lineage>
        <taxon>Bacteria</taxon>
        <taxon>Bacillati</taxon>
        <taxon>Actinomycetota</taxon>
        <taxon>Actinomycetes</taxon>
        <taxon>Micrococcales</taxon>
        <taxon>Micrococcaceae</taxon>
    </lineage>
</organism>
<dbReference type="InterPro" id="IPR000086">
    <property type="entry name" value="NUDIX_hydrolase_dom"/>
</dbReference>
<dbReference type="SUPFAM" id="SSF55811">
    <property type="entry name" value="Nudix"/>
    <property type="match status" value="1"/>
</dbReference>
<evidence type="ECO:0000256" key="5">
    <source>
        <dbReference type="ARBA" id="ARBA00022801"/>
    </source>
</evidence>
<evidence type="ECO:0000256" key="6">
    <source>
        <dbReference type="ARBA" id="ARBA00022842"/>
    </source>
</evidence>
<evidence type="ECO:0000259" key="8">
    <source>
        <dbReference type="PROSITE" id="PS51462"/>
    </source>
</evidence>
<dbReference type="RefSeq" id="WP_310171139.1">
    <property type="nucleotide sequence ID" value="NZ_BAABHE010000002.1"/>
</dbReference>
<evidence type="ECO:0000256" key="3">
    <source>
        <dbReference type="ARBA" id="ARBA00006506"/>
    </source>
</evidence>
<proteinExistence type="inferred from homology"/>